<proteinExistence type="predicted"/>
<dbReference type="InterPro" id="IPR051320">
    <property type="entry name" value="Viral_Replic_Matur_Polypro"/>
</dbReference>
<dbReference type="Pfam" id="PF17919">
    <property type="entry name" value="RT_RNaseH_2"/>
    <property type="match status" value="1"/>
</dbReference>
<dbReference type="Pfam" id="PF17921">
    <property type="entry name" value="Integrase_H2C2"/>
    <property type="match status" value="1"/>
</dbReference>
<feature type="non-terminal residue" evidence="3">
    <location>
        <position position="1"/>
    </location>
</feature>
<dbReference type="PANTHER" id="PTHR33064:SF37">
    <property type="entry name" value="RIBONUCLEASE H"/>
    <property type="match status" value="1"/>
</dbReference>
<evidence type="ECO:0000313" key="4">
    <source>
        <dbReference type="Proteomes" id="UP000429607"/>
    </source>
</evidence>
<protein>
    <recommendedName>
        <fullName evidence="5">Reverse transcriptase/retrotransposon-derived protein RNase H-like domain-containing protein</fullName>
    </recommendedName>
</protein>
<feature type="domain" description="Reverse transcriptase/retrotransposon-derived protein RNase H-like" evidence="1">
    <location>
        <begin position="1"/>
        <end position="68"/>
    </location>
</feature>
<evidence type="ECO:0000313" key="3">
    <source>
        <dbReference type="EMBL" id="KAE8972535.1"/>
    </source>
</evidence>
<evidence type="ECO:0000259" key="2">
    <source>
        <dbReference type="Pfam" id="PF17921"/>
    </source>
</evidence>
<dbReference type="AlphaFoldDB" id="A0A6A3HUX4"/>
<comment type="caution">
    <text evidence="3">The sequence shown here is derived from an EMBL/GenBank/DDBJ whole genome shotgun (WGS) entry which is preliminary data.</text>
</comment>
<reference evidence="3 4" key="1">
    <citation type="submission" date="2018-09" db="EMBL/GenBank/DDBJ databases">
        <title>Genomic investigation of the strawberry pathogen Phytophthora fragariae indicates pathogenicity is determined by transcriptional variation in three key races.</title>
        <authorList>
            <person name="Adams T.M."/>
            <person name="Armitage A.D."/>
            <person name="Sobczyk M.K."/>
            <person name="Bates H.J."/>
            <person name="Dunwell J.M."/>
            <person name="Nellist C.F."/>
            <person name="Harrison R.J."/>
        </authorList>
    </citation>
    <scope>NUCLEOTIDE SEQUENCE [LARGE SCALE GENOMIC DNA]</scope>
    <source>
        <strain evidence="3 4">SCRP249</strain>
    </source>
</reference>
<dbReference type="Proteomes" id="UP000429607">
    <property type="component" value="Unassembled WGS sequence"/>
</dbReference>
<dbReference type="InterPro" id="IPR041577">
    <property type="entry name" value="RT_RNaseH_2"/>
</dbReference>
<gene>
    <name evidence="3" type="ORF">PR001_g26579</name>
</gene>
<dbReference type="EMBL" id="QXFV01003980">
    <property type="protein sequence ID" value="KAE8972535.1"/>
    <property type="molecule type" value="Genomic_DNA"/>
</dbReference>
<evidence type="ECO:0008006" key="5">
    <source>
        <dbReference type="Google" id="ProtNLM"/>
    </source>
</evidence>
<organism evidence="3 4">
    <name type="scientific">Phytophthora rubi</name>
    <dbReference type="NCBI Taxonomy" id="129364"/>
    <lineage>
        <taxon>Eukaryota</taxon>
        <taxon>Sar</taxon>
        <taxon>Stramenopiles</taxon>
        <taxon>Oomycota</taxon>
        <taxon>Peronosporomycetes</taxon>
        <taxon>Peronosporales</taxon>
        <taxon>Peronosporaceae</taxon>
        <taxon>Phytophthora</taxon>
    </lineage>
</organism>
<evidence type="ECO:0000259" key="1">
    <source>
        <dbReference type="Pfam" id="PF17919"/>
    </source>
</evidence>
<dbReference type="SUPFAM" id="SSF56672">
    <property type="entry name" value="DNA/RNA polymerases"/>
    <property type="match status" value="1"/>
</dbReference>
<dbReference type="Gene3D" id="1.10.340.70">
    <property type="match status" value="1"/>
</dbReference>
<feature type="domain" description="Integrase zinc-binding" evidence="2">
    <location>
        <begin position="194"/>
        <end position="225"/>
    </location>
</feature>
<dbReference type="InterPro" id="IPR043502">
    <property type="entry name" value="DNA/RNA_pol_sf"/>
</dbReference>
<sequence length="235" mass="26505">APILRHFDRGKDVHVTLFANEWALSSTLMQEHEGKLHPVRFCGRVLKDAEMNYHPAEKEVLALLLVLKDEAARLAESNAMPNEAQNVLEETLPPTEALTAAMPAPPEAEDVDPLLVQEERRRRVAAAQEEELRWSNLRAVLRGEDARLGYKAARDAWKMADRFVLSEDGVLYFVGTNRRSDPDEQQGTWMRLVVPSTMVQEVLQSCHDSLEGGHQGINRTYHRVKAAIGSDCTRM</sequence>
<name>A0A6A3HUX4_9STRA</name>
<accession>A0A6A3HUX4</accession>
<dbReference type="InterPro" id="IPR041588">
    <property type="entry name" value="Integrase_H2C2"/>
</dbReference>
<dbReference type="PANTHER" id="PTHR33064">
    <property type="entry name" value="POL PROTEIN"/>
    <property type="match status" value="1"/>
</dbReference>